<evidence type="ECO:0000256" key="18">
    <source>
        <dbReference type="PROSITE-ProRule" id="PRU00266"/>
    </source>
</evidence>
<dbReference type="GO" id="GO:0046872">
    <property type="term" value="F:metal ion binding"/>
    <property type="evidence" value="ECO:0007669"/>
    <property type="project" value="UniProtKB-KW"/>
</dbReference>
<proteinExistence type="inferred from homology"/>
<evidence type="ECO:0000256" key="3">
    <source>
        <dbReference type="ARBA" id="ARBA00004123"/>
    </source>
</evidence>
<protein>
    <submittedName>
        <fullName evidence="24">Uncharacterized protein</fullName>
    </submittedName>
</protein>
<dbReference type="PANTHER" id="PTHR14950:SF46">
    <property type="entry name" value="ENDORIBONUCLEASE DICER HOMOLOG 3"/>
    <property type="match status" value="1"/>
</dbReference>
<feature type="domain" description="Helicase C-terminal" evidence="23">
    <location>
        <begin position="184"/>
        <end position="343"/>
    </location>
</feature>
<dbReference type="Pfam" id="PF02170">
    <property type="entry name" value="PAZ"/>
    <property type="match status" value="1"/>
</dbReference>
<evidence type="ECO:0000256" key="6">
    <source>
        <dbReference type="ARBA" id="ARBA00022737"/>
    </source>
</evidence>
<keyword evidence="15" id="KW-0464">Manganese</keyword>
<feature type="domain" description="PAZ" evidence="22">
    <location>
        <begin position="624"/>
        <end position="751"/>
    </location>
</feature>
<dbReference type="FunFam" id="1.10.1520.10:FF:000004">
    <property type="entry name" value="Endoribonuclease dicer-like 1"/>
    <property type="match status" value="1"/>
</dbReference>
<name>A0AAD5CA50_AMBAR</name>
<keyword evidence="9" id="KW-0378">Hydrolase</keyword>
<sequence>MQSSDGYIHPSKTLKRSFETMINQPTTYGLDVENVRQFVSPKYSFYMSNKIHHVGLKLKLKSSKLQFEVQLLEMQMSMQRHYKDSDEKHGIIRKRLSDDHSRIVYCIDELGLLCAYEAVKLCIADAPKALEECSLFKDSCLKCLHFLEESLTIIENALPHGHENIFDAGCEFEKMVAAGYISSKLHQLFKLLRSFVGATQVSCIILVDKTITAKVLDIILKGVADLSHFKASLLTSNATLVDPMKAKLQKETIELFRSGKVNLLFATGVVEEEFDLPKCSTMICFDIPKTVRSNVQSWGRACQSGSQLIIMLERDNENERENVCDIIRSEHSMNVNVNANKGDPDTCVVKPCQVKETESYHVEATGASVTADSSVSLIRRHCPADNSSSLSKQLVCLEASKTLHQMEALADHVLPNNVPHPKNKSSENIKESPPGAGTTKRKELHSTTPIRAVSGTWGDKLDDGTDFYAYKISFKCSVVDVEYSSFVLLLESKLDDDVANLEMELYLVSMKVNSKVSSCGKLHLNAEQVAKGKRFHELFFNGIFAKLYVGSKRSKEFLLQTDIQLWNSSYMYFLLPLESLDPFKISWKEIDSCASAIEFVKKSSFSMAKKHSVDSIMTDSESTNMIYFANRSVPKDDNITDVVVLAIHTGRIYSVHEVLHDKTSHSPFDGDTKKFSSFNDYFKKKYEIDLVYPGQNMLMLKQSHRAHNLLVDFNAEGTLHGKKIKNDSCKVNADKPLFYACLPPELLVIIDARIDIVKSLYLLPSLMYRLESLMLASQLREEIAGHMTDIHISISLILEAITTLRCHESFSMERLELLGDSVLKYAVSCDLYLRHPKKDEGQLSSKRSWQVCNSTLYNLGIGRRLQSYIRDIPFDPTRWTAPGQLQVRPCPCDHGVETLEVPMDAKYYTEDPKVFLGKCCDMGHRWLGSKTISDCVEALVGAYFVGGELTGALHCLKWLGIRCEFDPSRINEAIKNASLHVYTPNLDVLQGLESKLGYEFAVKGLLLEAITHPSSQAQGSGYCYQRLEFLGDSVLDLLITRHLFNKHRDIDPGELTDLRSASVNNENFAYAVVRRHLHIHLQYCSGALQTQISDYVKFVATSSTDTNSLQTKKSPKALGDVFESIAGAILLDTKLNLDEVWRTFELLLPPVVTPEKLELPPYRELREFCDSKGYFIKDMYRTNDDAVIAELKLQLEDVLLTAAGTGHTRKVARGQAALKLLSQLEKRAILTKKQGQDNKNIQVAASTSIATECLMQEELTSKTEIPVVKSLSTKKGGPRASLYEACRKMQWPMPTFTSSEQKSKIPIEIGEGEDRRTALNIFQSRISLTIPNYACIELMGEPRADKKSSCDSAALLMLFELQRHGKLKI</sequence>
<evidence type="ECO:0000256" key="15">
    <source>
        <dbReference type="ARBA" id="ARBA00023211"/>
    </source>
</evidence>
<dbReference type="InterPro" id="IPR003100">
    <property type="entry name" value="PAZ_dom"/>
</dbReference>
<evidence type="ECO:0000313" key="24">
    <source>
        <dbReference type="EMBL" id="KAI7737483.1"/>
    </source>
</evidence>
<dbReference type="InterPro" id="IPR036389">
    <property type="entry name" value="RNase_III_sf"/>
</dbReference>
<keyword evidence="16" id="KW-0539">Nucleus</keyword>
<accession>A0AAD5CA50</accession>
<dbReference type="GO" id="GO:0005524">
    <property type="term" value="F:ATP binding"/>
    <property type="evidence" value="ECO:0007669"/>
    <property type="project" value="UniProtKB-KW"/>
</dbReference>
<keyword evidence="11" id="KW-0067">ATP-binding</keyword>
<keyword evidence="4" id="KW-0540">Nuclease</keyword>
<dbReference type="InterPro" id="IPR014720">
    <property type="entry name" value="dsRBD_dom"/>
</dbReference>
<evidence type="ECO:0000256" key="9">
    <source>
        <dbReference type="ARBA" id="ARBA00022801"/>
    </source>
</evidence>
<evidence type="ECO:0000256" key="16">
    <source>
        <dbReference type="ARBA" id="ARBA00023242"/>
    </source>
</evidence>
<dbReference type="SMART" id="SM00949">
    <property type="entry name" value="PAZ"/>
    <property type="match status" value="1"/>
</dbReference>
<keyword evidence="6" id="KW-0677">Repeat</keyword>
<evidence type="ECO:0000259" key="22">
    <source>
        <dbReference type="PROSITE" id="PS50821"/>
    </source>
</evidence>
<comment type="cofactor">
    <cofactor evidence="1">
        <name>Mn(2+)</name>
        <dbReference type="ChEBI" id="CHEBI:29035"/>
    </cofactor>
</comment>
<dbReference type="Gene3D" id="2.170.260.10">
    <property type="entry name" value="paz domain"/>
    <property type="match status" value="1"/>
</dbReference>
<dbReference type="PROSITE" id="PS50821">
    <property type="entry name" value="PAZ"/>
    <property type="match status" value="1"/>
</dbReference>
<evidence type="ECO:0000256" key="10">
    <source>
        <dbReference type="ARBA" id="ARBA00022806"/>
    </source>
</evidence>
<dbReference type="PROSITE" id="PS51194">
    <property type="entry name" value="HELICASE_CTER"/>
    <property type="match status" value="1"/>
</dbReference>
<keyword evidence="13 18" id="KW-0694">RNA-binding</keyword>
<dbReference type="GO" id="GO:0004525">
    <property type="term" value="F:ribonuclease III activity"/>
    <property type="evidence" value="ECO:0007669"/>
    <property type="project" value="InterPro"/>
</dbReference>
<dbReference type="PANTHER" id="PTHR14950">
    <property type="entry name" value="DICER-RELATED"/>
    <property type="match status" value="1"/>
</dbReference>
<evidence type="ECO:0000256" key="1">
    <source>
        <dbReference type="ARBA" id="ARBA00001936"/>
    </source>
</evidence>
<evidence type="ECO:0000256" key="19">
    <source>
        <dbReference type="SAM" id="MobiDB-lite"/>
    </source>
</evidence>
<keyword evidence="5" id="KW-0479">Metal-binding</keyword>
<evidence type="ECO:0000256" key="7">
    <source>
        <dbReference type="ARBA" id="ARBA00022741"/>
    </source>
</evidence>
<feature type="region of interest" description="Disordered" evidence="19">
    <location>
        <begin position="414"/>
        <end position="445"/>
    </location>
</feature>
<comment type="cofactor">
    <cofactor evidence="2">
        <name>Mg(2+)</name>
        <dbReference type="ChEBI" id="CHEBI:18420"/>
    </cofactor>
</comment>
<dbReference type="Gene3D" id="1.10.1520.10">
    <property type="entry name" value="Ribonuclease III domain"/>
    <property type="match status" value="2"/>
</dbReference>
<dbReference type="CDD" id="cd00593">
    <property type="entry name" value="RIBOc"/>
    <property type="match status" value="2"/>
</dbReference>
<feature type="non-terminal residue" evidence="24">
    <location>
        <position position="1"/>
    </location>
</feature>
<keyword evidence="10" id="KW-0347">Helicase</keyword>
<comment type="subcellular location">
    <subcellularLocation>
        <location evidence="3">Nucleus</location>
    </subcellularLocation>
</comment>
<dbReference type="Pfam" id="PF00636">
    <property type="entry name" value="Ribonuclease_3"/>
    <property type="match status" value="2"/>
</dbReference>
<evidence type="ECO:0000256" key="8">
    <source>
        <dbReference type="ARBA" id="ARBA00022759"/>
    </source>
</evidence>
<dbReference type="InterPro" id="IPR036085">
    <property type="entry name" value="PAZ_dom_sf"/>
</dbReference>
<evidence type="ECO:0000259" key="21">
    <source>
        <dbReference type="PROSITE" id="PS50142"/>
    </source>
</evidence>
<evidence type="ECO:0000256" key="4">
    <source>
        <dbReference type="ARBA" id="ARBA00022722"/>
    </source>
</evidence>
<feature type="domain" description="RNase III" evidence="21">
    <location>
        <begin position="776"/>
        <end position="948"/>
    </location>
</feature>
<feature type="domain" description="DRBM" evidence="20">
    <location>
        <begin position="1191"/>
        <end position="1226"/>
    </location>
</feature>
<dbReference type="SUPFAM" id="SSF101690">
    <property type="entry name" value="PAZ domain"/>
    <property type="match status" value="1"/>
</dbReference>
<comment type="similarity">
    <text evidence="17">Belongs to the helicase family. Dicer subfamily.</text>
</comment>
<dbReference type="InterPro" id="IPR000999">
    <property type="entry name" value="RNase_III_dom"/>
</dbReference>
<evidence type="ECO:0000256" key="17">
    <source>
        <dbReference type="ARBA" id="ARBA00035116"/>
    </source>
</evidence>
<gene>
    <name evidence="24" type="ORF">M8C21_018583</name>
</gene>
<evidence type="ECO:0000259" key="23">
    <source>
        <dbReference type="PROSITE" id="PS51194"/>
    </source>
</evidence>
<dbReference type="GO" id="GO:0005737">
    <property type="term" value="C:cytoplasm"/>
    <property type="evidence" value="ECO:0007669"/>
    <property type="project" value="TreeGrafter"/>
</dbReference>
<dbReference type="SUPFAM" id="SSF52540">
    <property type="entry name" value="P-loop containing nucleoside triphosphate hydrolases"/>
    <property type="match status" value="1"/>
</dbReference>
<evidence type="ECO:0000256" key="5">
    <source>
        <dbReference type="ARBA" id="ARBA00022723"/>
    </source>
</evidence>
<keyword evidence="8" id="KW-0255">Endonuclease</keyword>
<dbReference type="GO" id="GO:0005634">
    <property type="term" value="C:nucleus"/>
    <property type="evidence" value="ECO:0007669"/>
    <property type="project" value="UniProtKB-SubCell"/>
</dbReference>
<dbReference type="PROSITE" id="PS00517">
    <property type="entry name" value="RNASE_3_1"/>
    <property type="match status" value="1"/>
</dbReference>
<dbReference type="GO" id="GO:0004386">
    <property type="term" value="F:helicase activity"/>
    <property type="evidence" value="ECO:0007669"/>
    <property type="project" value="UniProtKB-KW"/>
</dbReference>
<evidence type="ECO:0000256" key="13">
    <source>
        <dbReference type="ARBA" id="ARBA00022884"/>
    </source>
</evidence>
<dbReference type="FunFam" id="1.10.1520.10:FF:000008">
    <property type="entry name" value="Dicer-like 104"/>
    <property type="match status" value="1"/>
</dbReference>
<dbReference type="InterPro" id="IPR027417">
    <property type="entry name" value="P-loop_NTPase"/>
</dbReference>
<keyword evidence="14" id="KW-0943">RNA-mediated gene silencing</keyword>
<evidence type="ECO:0000259" key="20">
    <source>
        <dbReference type="PROSITE" id="PS50137"/>
    </source>
</evidence>
<dbReference type="GO" id="GO:0003723">
    <property type="term" value="F:RNA binding"/>
    <property type="evidence" value="ECO:0007669"/>
    <property type="project" value="UniProtKB-UniRule"/>
</dbReference>
<organism evidence="24 25">
    <name type="scientific">Ambrosia artemisiifolia</name>
    <name type="common">Common ragweed</name>
    <dbReference type="NCBI Taxonomy" id="4212"/>
    <lineage>
        <taxon>Eukaryota</taxon>
        <taxon>Viridiplantae</taxon>
        <taxon>Streptophyta</taxon>
        <taxon>Embryophyta</taxon>
        <taxon>Tracheophyta</taxon>
        <taxon>Spermatophyta</taxon>
        <taxon>Magnoliopsida</taxon>
        <taxon>eudicotyledons</taxon>
        <taxon>Gunneridae</taxon>
        <taxon>Pentapetalae</taxon>
        <taxon>asterids</taxon>
        <taxon>campanulids</taxon>
        <taxon>Asterales</taxon>
        <taxon>Asteraceae</taxon>
        <taxon>Asteroideae</taxon>
        <taxon>Heliantheae alliance</taxon>
        <taxon>Heliantheae</taxon>
        <taxon>Ambrosia</taxon>
    </lineage>
</organism>
<dbReference type="PROSITE" id="PS50142">
    <property type="entry name" value="RNASE_3_2"/>
    <property type="match status" value="2"/>
</dbReference>
<evidence type="ECO:0000256" key="11">
    <source>
        <dbReference type="ARBA" id="ARBA00022840"/>
    </source>
</evidence>
<feature type="domain" description="RNase III" evidence="21">
    <location>
        <begin position="989"/>
        <end position="1134"/>
    </location>
</feature>
<dbReference type="InterPro" id="IPR001650">
    <property type="entry name" value="Helicase_C-like"/>
</dbReference>
<dbReference type="PROSITE" id="PS50137">
    <property type="entry name" value="DS_RBD"/>
    <property type="match status" value="1"/>
</dbReference>
<evidence type="ECO:0000256" key="14">
    <source>
        <dbReference type="ARBA" id="ARBA00023158"/>
    </source>
</evidence>
<evidence type="ECO:0000256" key="12">
    <source>
        <dbReference type="ARBA" id="ARBA00022842"/>
    </source>
</evidence>
<evidence type="ECO:0000313" key="25">
    <source>
        <dbReference type="Proteomes" id="UP001206925"/>
    </source>
</evidence>
<dbReference type="SMART" id="SM00535">
    <property type="entry name" value="RIBOc"/>
    <property type="match status" value="2"/>
</dbReference>
<reference evidence="24" key="1">
    <citation type="submission" date="2022-06" db="EMBL/GenBank/DDBJ databases">
        <title>Uncovering the hologenomic basis of an extraordinary plant invasion.</title>
        <authorList>
            <person name="Bieker V.C."/>
            <person name="Martin M.D."/>
            <person name="Gilbert T."/>
            <person name="Hodgins K."/>
            <person name="Battlay P."/>
            <person name="Petersen B."/>
            <person name="Wilson J."/>
        </authorList>
    </citation>
    <scope>NUCLEOTIDE SEQUENCE</scope>
    <source>
        <strain evidence="24">AA19_3_7</strain>
        <tissue evidence="24">Leaf</tissue>
    </source>
</reference>
<dbReference type="Pfam" id="PF00271">
    <property type="entry name" value="Helicase_C"/>
    <property type="match status" value="1"/>
</dbReference>
<dbReference type="Proteomes" id="UP001206925">
    <property type="component" value="Unassembled WGS sequence"/>
</dbReference>
<dbReference type="SUPFAM" id="SSF69065">
    <property type="entry name" value="RNase III domain-like"/>
    <property type="match status" value="2"/>
</dbReference>
<comment type="caution">
    <text evidence="24">The sequence shown here is derived from an EMBL/GenBank/DDBJ whole genome shotgun (WGS) entry which is preliminary data.</text>
</comment>
<evidence type="ECO:0000256" key="2">
    <source>
        <dbReference type="ARBA" id="ARBA00001946"/>
    </source>
</evidence>
<dbReference type="Gene3D" id="3.30.160.20">
    <property type="match status" value="1"/>
</dbReference>
<keyword evidence="25" id="KW-1185">Reference proteome</keyword>
<dbReference type="GO" id="GO:0010267">
    <property type="term" value="P:ta-siRNA processing"/>
    <property type="evidence" value="ECO:0007669"/>
    <property type="project" value="UniProtKB-ARBA"/>
</dbReference>
<keyword evidence="7" id="KW-0547">Nucleotide-binding</keyword>
<keyword evidence="12" id="KW-0460">Magnesium</keyword>
<dbReference type="Gene3D" id="3.40.50.300">
    <property type="entry name" value="P-loop containing nucleotide triphosphate hydrolases"/>
    <property type="match status" value="1"/>
</dbReference>
<dbReference type="EMBL" id="JAMZMK010009015">
    <property type="protein sequence ID" value="KAI7737483.1"/>
    <property type="molecule type" value="Genomic_DNA"/>
</dbReference>